<keyword evidence="3" id="KW-0812">Transmembrane</keyword>
<keyword evidence="4" id="KW-0472">Membrane</keyword>
<dbReference type="SUPFAM" id="SSF56954">
    <property type="entry name" value="Outer membrane efflux proteins (OEP)"/>
    <property type="match status" value="1"/>
</dbReference>
<gene>
    <name evidence="6" type="ORF">EBB79_16865</name>
</gene>
<sequence length="453" mass="48484">MSCSQAQQRAKGAFWQEGGLQLGRHISAIALLCSLSACAETFPFLNETDAEPVTEAASSSSFTQVEGETGSEVITALLDRRSFLEQDSSYSTVGMAAINASSRSSEAELTSAKLRAEAKSKNWLPTIGPSVSLSSLGDLVAGILIEQVLFDNGRRKAEREFAAADVEVAAVNLSIDMNNRVETAVALYVSALKGDEKAALGSRALTQMQEFERIVNGRVEGGVSDRADLRVVQSKISGMRSARATAHEAAATSRAELKALTGQEFATAPTRLSLGTPPDSTSFLTVLKASAEANRSVAQTKVDRAGLLPQVSAAGSATNEGSGAGLTLDLATPLGLGTPALLKAIESARETAQRQVSEAEEDARRNYSRQTQRLASFRRQDVEAATLAQTSRETYRLFQAQFDAGQRSVLDVVSIYEEWIQREQAHIDSKYEVVLIQLELARDLGILADGDTF</sequence>
<evidence type="ECO:0000313" key="6">
    <source>
        <dbReference type="EMBL" id="AZV79380.1"/>
    </source>
</evidence>
<dbReference type="KEGG" id="sedi:EBB79_16865"/>
<dbReference type="EMBL" id="CP033219">
    <property type="protein sequence ID" value="AZV79380.1"/>
    <property type="molecule type" value="Genomic_DNA"/>
</dbReference>
<dbReference type="PANTHER" id="PTHR30026">
    <property type="entry name" value="OUTER MEMBRANE PROTEIN TOLC"/>
    <property type="match status" value="1"/>
</dbReference>
<accession>A0A3T0N5R4</accession>
<evidence type="ECO:0000256" key="5">
    <source>
        <dbReference type="ARBA" id="ARBA00023237"/>
    </source>
</evidence>
<evidence type="ECO:0000256" key="2">
    <source>
        <dbReference type="ARBA" id="ARBA00022452"/>
    </source>
</evidence>
<dbReference type="InterPro" id="IPR051906">
    <property type="entry name" value="TolC-like"/>
</dbReference>
<name>A0A3T0N5R4_9RHOB</name>
<dbReference type="GO" id="GO:0015562">
    <property type="term" value="F:efflux transmembrane transporter activity"/>
    <property type="evidence" value="ECO:0007669"/>
    <property type="project" value="InterPro"/>
</dbReference>
<dbReference type="Proteomes" id="UP000283063">
    <property type="component" value="Chromosome"/>
</dbReference>
<proteinExistence type="predicted"/>
<keyword evidence="7" id="KW-1185">Reference proteome</keyword>
<dbReference type="GO" id="GO:0015288">
    <property type="term" value="F:porin activity"/>
    <property type="evidence" value="ECO:0007669"/>
    <property type="project" value="TreeGrafter"/>
</dbReference>
<comment type="subcellular location">
    <subcellularLocation>
        <location evidence="1">Cell outer membrane</location>
    </subcellularLocation>
</comment>
<reference evidence="6 7" key="1">
    <citation type="submission" date="2018-10" db="EMBL/GenBank/DDBJ databases">
        <title>Parasedimentitalea marina sp. nov., a psychrophilic bacterium isolated from deep seawater of the New Britain Trench.</title>
        <authorList>
            <person name="Cao J."/>
        </authorList>
    </citation>
    <scope>NUCLEOTIDE SEQUENCE [LARGE SCALE GENOMIC DNA]</scope>
    <source>
        <strain evidence="6 7">W43</strain>
    </source>
</reference>
<dbReference type="PANTHER" id="PTHR30026:SF22">
    <property type="entry name" value="OUTER MEMBRANE EFFLUX PROTEIN"/>
    <property type="match status" value="1"/>
</dbReference>
<protein>
    <submittedName>
        <fullName evidence="6">TolC family protein</fullName>
    </submittedName>
</protein>
<dbReference type="AlphaFoldDB" id="A0A3T0N5R4"/>
<organism evidence="6 7">
    <name type="scientific">Parasedimentitalea marina</name>
    <dbReference type="NCBI Taxonomy" id="2483033"/>
    <lineage>
        <taxon>Bacteria</taxon>
        <taxon>Pseudomonadati</taxon>
        <taxon>Pseudomonadota</taxon>
        <taxon>Alphaproteobacteria</taxon>
        <taxon>Rhodobacterales</taxon>
        <taxon>Paracoccaceae</taxon>
        <taxon>Parasedimentitalea</taxon>
    </lineage>
</organism>
<keyword evidence="5" id="KW-0998">Cell outer membrane</keyword>
<dbReference type="Gene3D" id="1.20.1600.10">
    <property type="entry name" value="Outer membrane efflux proteins (OEP)"/>
    <property type="match status" value="1"/>
</dbReference>
<evidence type="ECO:0000256" key="4">
    <source>
        <dbReference type="ARBA" id="ARBA00023136"/>
    </source>
</evidence>
<dbReference type="OrthoDB" id="7790365at2"/>
<dbReference type="GO" id="GO:0009279">
    <property type="term" value="C:cell outer membrane"/>
    <property type="evidence" value="ECO:0007669"/>
    <property type="project" value="UniProtKB-SubCell"/>
</dbReference>
<evidence type="ECO:0000313" key="7">
    <source>
        <dbReference type="Proteomes" id="UP000283063"/>
    </source>
</evidence>
<evidence type="ECO:0000256" key="3">
    <source>
        <dbReference type="ARBA" id="ARBA00022692"/>
    </source>
</evidence>
<dbReference type="GO" id="GO:1990281">
    <property type="term" value="C:efflux pump complex"/>
    <property type="evidence" value="ECO:0007669"/>
    <property type="project" value="TreeGrafter"/>
</dbReference>
<keyword evidence="2" id="KW-1134">Transmembrane beta strand</keyword>
<evidence type="ECO:0000256" key="1">
    <source>
        <dbReference type="ARBA" id="ARBA00004442"/>
    </source>
</evidence>